<dbReference type="Pfam" id="PF05345">
    <property type="entry name" value="He_PIG"/>
    <property type="match status" value="1"/>
</dbReference>
<evidence type="ECO:0000313" key="3">
    <source>
        <dbReference type="Proteomes" id="UP000250918"/>
    </source>
</evidence>
<feature type="chain" id="PRO_5032942589" description="Dockerin domain-containing protein" evidence="1">
    <location>
        <begin position="23"/>
        <end position="717"/>
    </location>
</feature>
<feature type="non-terminal residue" evidence="2">
    <location>
        <position position="717"/>
    </location>
</feature>
<dbReference type="InterPro" id="IPR015919">
    <property type="entry name" value="Cadherin-like_sf"/>
</dbReference>
<evidence type="ECO:0008006" key="4">
    <source>
        <dbReference type="Google" id="ProtNLM"/>
    </source>
</evidence>
<dbReference type="AlphaFoldDB" id="A0A855XBS7"/>
<reference evidence="2 3" key="1">
    <citation type="journal article" date="2018" name="ISME J.">
        <title>A methanotrophic archaeon couples anaerobic oxidation of methane to Fe(III) reduction.</title>
        <authorList>
            <person name="Cai C."/>
            <person name="Leu A.O."/>
            <person name="Xie G.J."/>
            <person name="Guo J."/>
            <person name="Feng Y."/>
            <person name="Zhao J.X."/>
            <person name="Tyson G.W."/>
            <person name="Yuan Z."/>
            <person name="Hu S."/>
        </authorList>
    </citation>
    <scope>NUCLEOTIDE SEQUENCE [LARGE SCALE GENOMIC DNA]</scope>
    <source>
        <strain evidence="2">FeB_12</strain>
    </source>
</reference>
<dbReference type="GO" id="GO:0005509">
    <property type="term" value="F:calcium ion binding"/>
    <property type="evidence" value="ECO:0007669"/>
    <property type="project" value="InterPro"/>
</dbReference>
<accession>A0A855XBS7</accession>
<dbReference type="InterPro" id="IPR036439">
    <property type="entry name" value="Dockerin_dom_sf"/>
</dbReference>
<sequence length="717" mass="76281">MRVVKIPLLCMVVLSIAIGSQAQVKHCTDLTKSTVDTIKVVSFAGKPGAEVMMPLKMKNDSIVRAFSMQIVFDTAFLTPVLQNIEGDTTAVKWDAVGRFRQVVQVQDSLGFPKDSVITKLSVNLYTDPDGKLRKNIVNCNFLPAANDIDSLLPGNDVIFYVPFTAKPTLVHNTVCNFTFYAQDEYQTDNSVFPPVVTFVGCRQPQESQAWYVAPRTDDITVFPTFPTSAMVFRVDTNAVQPAFTSFTANPSSLTAAGTTTLSWVATNTDSVVVTRPGQTTAVGKGGASGSITNVSVTATTTFTATAYGGGNTATASATVTVGTTPGNLNPVVNSTVLLDSVNEGQTISFTVTATDNDPVGGSITLAAVNLPTGASFPSQVNVGTVTGTFNWTPNVGQKGTYQVTFTGTDQSAGVGTRTVTIVVVGLEYDRLFSTSAPPPDGRPVGGLRGTNEIFFPVNLVSSKVVYGIQYDLTYPYQLINIDSIVLSGRIPDYAVYDNIGVTPGNIRVVTFGLNNEPVGTDTTTAVMWLVVTLDSSGVPWTSATMRLANGRESVDPNPNVASLPLVTDSGIIEFDNPGDVNLDHYIDVGDVVNIVAYIIGNYPLTRRQFATADVIQTAAVDVFDLVGDINLIYGIPPTPTPAPAASAIVALAYNDISSGRSENMSVTSELPTEVAGVQLDVAYDPRAVELGKPTKTEDYRNFTLQYKDNGQGKMTIL</sequence>
<dbReference type="SUPFAM" id="SSF49313">
    <property type="entry name" value="Cadherin-like"/>
    <property type="match status" value="1"/>
</dbReference>
<feature type="signal peptide" evidence="1">
    <location>
        <begin position="1"/>
        <end position="22"/>
    </location>
</feature>
<name>A0A855XBS7_9BACT</name>
<comment type="caution">
    <text evidence="2">The sequence shown here is derived from an EMBL/GenBank/DDBJ whole genome shotgun (WGS) entry which is preliminary data.</text>
</comment>
<dbReference type="Gene3D" id="1.10.1330.10">
    <property type="entry name" value="Dockerin domain"/>
    <property type="match status" value="1"/>
</dbReference>
<protein>
    <recommendedName>
        <fullName evidence="4">Dockerin domain-containing protein</fullName>
    </recommendedName>
</protein>
<dbReference type="SUPFAM" id="SSF63446">
    <property type="entry name" value="Type I dockerin domain"/>
    <property type="match status" value="1"/>
</dbReference>
<dbReference type="Gene3D" id="2.60.40.10">
    <property type="entry name" value="Immunoglobulins"/>
    <property type="match status" value="1"/>
</dbReference>
<dbReference type="EMBL" id="PQAP01000003">
    <property type="protein sequence ID" value="PWB76229.1"/>
    <property type="molecule type" value="Genomic_DNA"/>
</dbReference>
<evidence type="ECO:0000313" key="2">
    <source>
        <dbReference type="EMBL" id="PWB76229.1"/>
    </source>
</evidence>
<keyword evidence="1" id="KW-0732">Signal</keyword>
<dbReference type="GO" id="GO:0000272">
    <property type="term" value="P:polysaccharide catabolic process"/>
    <property type="evidence" value="ECO:0007669"/>
    <property type="project" value="InterPro"/>
</dbReference>
<dbReference type="Proteomes" id="UP000250918">
    <property type="component" value="Unassembled WGS sequence"/>
</dbReference>
<evidence type="ECO:0000256" key="1">
    <source>
        <dbReference type="SAM" id="SignalP"/>
    </source>
</evidence>
<dbReference type="GO" id="GO:0016020">
    <property type="term" value="C:membrane"/>
    <property type="evidence" value="ECO:0007669"/>
    <property type="project" value="InterPro"/>
</dbReference>
<dbReference type="CDD" id="cd14256">
    <property type="entry name" value="Dockerin_I"/>
    <property type="match status" value="1"/>
</dbReference>
<dbReference type="InterPro" id="IPR013783">
    <property type="entry name" value="Ig-like_fold"/>
</dbReference>
<proteinExistence type="predicted"/>
<gene>
    <name evidence="2" type="ORF">C3F09_00705</name>
</gene>
<organism evidence="2 3">
    <name type="scientific">candidate division GN15 bacterium</name>
    <dbReference type="NCBI Taxonomy" id="2072418"/>
    <lineage>
        <taxon>Bacteria</taxon>
        <taxon>candidate division GN15</taxon>
    </lineage>
</organism>